<sequence>MKHRFLAKRYWKDNSTALGDSVGLAGSYTDLINLSIGDPDLTTDERIIKAAFRDAIDGHTHYTDSFGDLELRMAIMDFYTEKYGYDVELGECMVTTSACHAMWLVMETILDDGDEVIIHEPYFTPYVQQIRLAGGIPVPVVTREENAFQLDVADLEKAITERTKAIIINTPNNPTGTCFSRETLEAIADVAREHDILIVSDDIYTAFSYAEPFIPMTTIEGMRDRTITIGSFSKDFCMTGWRIGYILAPEYIVKTVKNVNENNVFTAPSISQRAAIHALRMRNEVQPPIIDEYRKRTYYACARIGMLKNMTVLPPRGSLYLFVNIKGTGLSSAEVTRRLLEEAHVLVVPGNAFGDSGEGYLRLALTVPVEKLEEAFDRISKMELFRS</sequence>
<evidence type="ECO:0000256" key="5">
    <source>
        <dbReference type="ARBA" id="ARBA00022898"/>
    </source>
</evidence>
<feature type="domain" description="Aminotransferase class I/classII large" evidence="6">
    <location>
        <begin position="29"/>
        <end position="379"/>
    </location>
</feature>
<dbReference type="Pfam" id="PF00155">
    <property type="entry name" value="Aminotran_1_2"/>
    <property type="match status" value="1"/>
</dbReference>
<proteinExistence type="inferred from homology"/>
<dbReference type="Gene3D" id="3.90.1150.10">
    <property type="entry name" value="Aspartate Aminotransferase, domain 1"/>
    <property type="match status" value="1"/>
</dbReference>
<dbReference type="InterPro" id="IPR004839">
    <property type="entry name" value="Aminotransferase_I/II_large"/>
</dbReference>
<evidence type="ECO:0000256" key="4">
    <source>
        <dbReference type="ARBA" id="ARBA00022679"/>
    </source>
</evidence>
<dbReference type="Gene3D" id="3.40.640.10">
    <property type="entry name" value="Type I PLP-dependent aspartate aminotransferase-like (Major domain)"/>
    <property type="match status" value="1"/>
</dbReference>
<keyword evidence="4" id="KW-0808">Transferase</keyword>
<comment type="similarity">
    <text evidence="2">Belongs to the class-I pyridoxal-phosphate-dependent aminotransferase family.</text>
</comment>
<name>A0ABS4G5P1_9CLOT</name>
<keyword evidence="3 7" id="KW-0032">Aminotransferase</keyword>
<evidence type="ECO:0000313" key="7">
    <source>
        <dbReference type="EMBL" id="MBP1919887.1"/>
    </source>
</evidence>
<dbReference type="CDD" id="cd00609">
    <property type="entry name" value="AAT_like"/>
    <property type="match status" value="1"/>
</dbReference>
<dbReference type="NCBIfam" id="NF004975">
    <property type="entry name" value="PRK06348.1"/>
    <property type="match status" value="1"/>
</dbReference>
<dbReference type="EMBL" id="JAGGKC010000020">
    <property type="protein sequence ID" value="MBP1919887.1"/>
    <property type="molecule type" value="Genomic_DNA"/>
</dbReference>
<accession>A0ABS4G5P1</accession>
<keyword evidence="5" id="KW-0663">Pyridoxal phosphate</keyword>
<dbReference type="PANTHER" id="PTHR46383">
    <property type="entry name" value="ASPARTATE AMINOTRANSFERASE"/>
    <property type="match status" value="1"/>
</dbReference>
<organism evidence="7 8">
    <name type="scientific">Youngiibacter multivorans</name>
    <dbReference type="NCBI Taxonomy" id="937251"/>
    <lineage>
        <taxon>Bacteria</taxon>
        <taxon>Bacillati</taxon>
        <taxon>Bacillota</taxon>
        <taxon>Clostridia</taxon>
        <taxon>Eubacteriales</taxon>
        <taxon>Clostridiaceae</taxon>
        <taxon>Youngiibacter</taxon>
    </lineage>
</organism>
<dbReference type="SUPFAM" id="SSF53383">
    <property type="entry name" value="PLP-dependent transferases"/>
    <property type="match status" value="1"/>
</dbReference>
<dbReference type="RefSeq" id="WP_209460068.1">
    <property type="nucleotide sequence ID" value="NZ_JAGGKC010000020.1"/>
</dbReference>
<comment type="cofactor">
    <cofactor evidence="1">
        <name>pyridoxal 5'-phosphate</name>
        <dbReference type="ChEBI" id="CHEBI:597326"/>
    </cofactor>
</comment>
<dbReference type="InterPro" id="IPR050596">
    <property type="entry name" value="AspAT/PAT-like"/>
</dbReference>
<dbReference type="Proteomes" id="UP001519271">
    <property type="component" value="Unassembled WGS sequence"/>
</dbReference>
<gene>
    <name evidence="7" type="ORF">J2Z34_002383</name>
</gene>
<evidence type="ECO:0000256" key="1">
    <source>
        <dbReference type="ARBA" id="ARBA00001933"/>
    </source>
</evidence>
<dbReference type="GO" id="GO:0008483">
    <property type="term" value="F:transaminase activity"/>
    <property type="evidence" value="ECO:0007669"/>
    <property type="project" value="UniProtKB-KW"/>
</dbReference>
<comment type="caution">
    <text evidence="7">The sequence shown here is derived from an EMBL/GenBank/DDBJ whole genome shotgun (WGS) entry which is preliminary data.</text>
</comment>
<reference evidence="7 8" key="1">
    <citation type="submission" date="2021-03" db="EMBL/GenBank/DDBJ databases">
        <title>Genomic Encyclopedia of Type Strains, Phase IV (KMG-IV): sequencing the most valuable type-strain genomes for metagenomic binning, comparative biology and taxonomic classification.</title>
        <authorList>
            <person name="Goeker M."/>
        </authorList>
    </citation>
    <scope>NUCLEOTIDE SEQUENCE [LARGE SCALE GENOMIC DNA]</scope>
    <source>
        <strain evidence="7 8">DSM 6139</strain>
    </source>
</reference>
<protein>
    <submittedName>
        <fullName evidence="7">Aspartate/methionine/tyrosine aminotransferase</fullName>
    </submittedName>
</protein>
<dbReference type="InterPro" id="IPR015424">
    <property type="entry name" value="PyrdxlP-dep_Trfase"/>
</dbReference>
<dbReference type="PANTHER" id="PTHR46383:SF1">
    <property type="entry name" value="ASPARTATE AMINOTRANSFERASE"/>
    <property type="match status" value="1"/>
</dbReference>
<dbReference type="InterPro" id="IPR015422">
    <property type="entry name" value="PyrdxlP-dep_Trfase_small"/>
</dbReference>
<evidence type="ECO:0000256" key="3">
    <source>
        <dbReference type="ARBA" id="ARBA00022576"/>
    </source>
</evidence>
<evidence type="ECO:0000313" key="8">
    <source>
        <dbReference type="Proteomes" id="UP001519271"/>
    </source>
</evidence>
<evidence type="ECO:0000256" key="2">
    <source>
        <dbReference type="ARBA" id="ARBA00007441"/>
    </source>
</evidence>
<keyword evidence="8" id="KW-1185">Reference proteome</keyword>
<evidence type="ECO:0000259" key="6">
    <source>
        <dbReference type="Pfam" id="PF00155"/>
    </source>
</evidence>
<dbReference type="InterPro" id="IPR015421">
    <property type="entry name" value="PyrdxlP-dep_Trfase_major"/>
</dbReference>